<protein>
    <submittedName>
        <fullName evidence="1">Glycosyltransferase family 4 protein</fullName>
    </submittedName>
</protein>
<dbReference type="AlphaFoldDB" id="A0A538SM98"/>
<reference evidence="1 2" key="1">
    <citation type="journal article" date="2019" name="Nat. Microbiol.">
        <title>Mediterranean grassland soil C-N compound turnover is dependent on rainfall and depth, and is mediated by genomically divergent microorganisms.</title>
        <authorList>
            <person name="Diamond S."/>
            <person name="Andeer P.F."/>
            <person name="Li Z."/>
            <person name="Crits-Christoph A."/>
            <person name="Burstein D."/>
            <person name="Anantharaman K."/>
            <person name="Lane K.R."/>
            <person name="Thomas B.C."/>
            <person name="Pan C."/>
            <person name="Northen T.R."/>
            <person name="Banfield J.F."/>
        </authorList>
    </citation>
    <scope>NUCLEOTIDE SEQUENCE [LARGE SCALE GENOMIC DNA]</scope>
    <source>
        <strain evidence="1">WS_3</strain>
    </source>
</reference>
<proteinExistence type="predicted"/>
<dbReference type="PANTHER" id="PTHR45947:SF3">
    <property type="entry name" value="SULFOQUINOVOSYL TRANSFERASE SQD2"/>
    <property type="match status" value="1"/>
</dbReference>
<dbReference type="Proteomes" id="UP000320184">
    <property type="component" value="Unassembled WGS sequence"/>
</dbReference>
<comment type="caution">
    <text evidence="1">The sequence shown here is derived from an EMBL/GenBank/DDBJ whole genome shotgun (WGS) entry which is preliminary data.</text>
</comment>
<sequence length="378" mass="42105">MRGGERVLERLCAMFPGAPIHTLLWNRGTVSSRIEAHEIHTSILQRLPGVRRHYRWFLPLFPRAIRSLRVGECDVVISLSHCAAKAIRVPARAFHLSYVFTPMRYVWELEDQYFPPGRFPWPASGYVRRTCARLRTWDVATSRGPQAMVAISRHVAARIARHYGRDAQVIYPPVELRRFTADTGDRDGYLLAGGFAPYKRADLAIEACRRLGRRLTVVGTGQDEPRLRELAGSNAEFLGWVSDDRMAELYRRARALIFPGEEDFGIVPLEALASGCPVIALGRGGAVETVGRGAPAPDLSRVAEGGMAAVPGGVLFGTQSVEALCEAIRESERHCFAPETLRRLAEPFDAARFDQEFRSVLEREYAGWRAGAARAVHS</sequence>
<accession>A0A538SM98</accession>
<evidence type="ECO:0000313" key="2">
    <source>
        <dbReference type="Proteomes" id="UP000320184"/>
    </source>
</evidence>
<evidence type="ECO:0000313" key="1">
    <source>
        <dbReference type="EMBL" id="TMQ52492.1"/>
    </source>
</evidence>
<dbReference type="EMBL" id="VBOT01000032">
    <property type="protein sequence ID" value="TMQ52492.1"/>
    <property type="molecule type" value="Genomic_DNA"/>
</dbReference>
<gene>
    <name evidence="1" type="ORF">E6K73_02790</name>
</gene>
<dbReference type="GO" id="GO:0016757">
    <property type="term" value="F:glycosyltransferase activity"/>
    <property type="evidence" value="ECO:0007669"/>
    <property type="project" value="TreeGrafter"/>
</dbReference>
<name>A0A538SM98_UNCEI</name>
<dbReference type="Gene3D" id="3.40.50.2000">
    <property type="entry name" value="Glycogen Phosphorylase B"/>
    <property type="match status" value="2"/>
</dbReference>
<dbReference type="SUPFAM" id="SSF53756">
    <property type="entry name" value="UDP-Glycosyltransferase/glycogen phosphorylase"/>
    <property type="match status" value="1"/>
</dbReference>
<dbReference type="Pfam" id="PF13692">
    <property type="entry name" value="Glyco_trans_1_4"/>
    <property type="match status" value="1"/>
</dbReference>
<dbReference type="PANTHER" id="PTHR45947">
    <property type="entry name" value="SULFOQUINOVOSYL TRANSFERASE SQD2"/>
    <property type="match status" value="1"/>
</dbReference>
<organism evidence="1 2">
    <name type="scientific">Eiseniibacteriota bacterium</name>
    <dbReference type="NCBI Taxonomy" id="2212470"/>
    <lineage>
        <taxon>Bacteria</taxon>
        <taxon>Candidatus Eiseniibacteriota</taxon>
    </lineage>
</organism>
<dbReference type="InterPro" id="IPR050194">
    <property type="entry name" value="Glycosyltransferase_grp1"/>
</dbReference>
<keyword evidence="1" id="KW-0808">Transferase</keyword>